<keyword evidence="7" id="KW-0564">Palmitate</keyword>
<comment type="caution">
    <text evidence="10">The sequence shown here is derived from an EMBL/GenBank/DDBJ whole genome shotgun (WGS) entry which is preliminary data.</text>
</comment>
<organism evidence="10 11">
    <name type="scientific">Jiella mangrovi</name>
    <dbReference type="NCBI Taxonomy" id="2821407"/>
    <lineage>
        <taxon>Bacteria</taxon>
        <taxon>Pseudomonadati</taxon>
        <taxon>Pseudomonadota</taxon>
        <taxon>Alphaproteobacteria</taxon>
        <taxon>Hyphomicrobiales</taxon>
        <taxon>Aurantimonadaceae</taxon>
        <taxon>Jiella</taxon>
    </lineage>
</organism>
<keyword evidence="6" id="KW-0472">Membrane</keyword>
<accession>A0ABS4BGD0</accession>
<keyword evidence="4 9" id="KW-0732">Signal</keyword>
<keyword evidence="8" id="KW-0449">Lipoprotein</keyword>
<dbReference type="Pfam" id="PF13416">
    <property type="entry name" value="SBP_bac_8"/>
    <property type="match status" value="1"/>
</dbReference>
<evidence type="ECO:0000313" key="10">
    <source>
        <dbReference type="EMBL" id="MBP0615810.1"/>
    </source>
</evidence>
<dbReference type="InterPro" id="IPR050490">
    <property type="entry name" value="Bact_solute-bd_prot1"/>
</dbReference>
<dbReference type="InterPro" id="IPR006059">
    <property type="entry name" value="SBP"/>
</dbReference>
<gene>
    <name evidence="10" type="ORF">J6595_09485</name>
</gene>
<evidence type="ECO:0000256" key="1">
    <source>
        <dbReference type="ARBA" id="ARBA00004418"/>
    </source>
</evidence>
<comment type="subcellular location">
    <subcellularLocation>
        <location evidence="1">Periplasm</location>
    </subcellularLocation>
</comment>
<dbReference type="EMBL" id="JAGJCF010000005">
    <property type="protein sequence ID" value="MBP0615810.1"/>
    <property type="molecule type" value="Genomic_DNA"/>
</dbReference>
<proteinExistence type="inferred from homology"/>
<dbReference type="RefSeq" id="WP_209594235.1">
    <property type="nucleotide sequence ID" value="NZ_JAGJCF010000005.1"/>
</dbReference>
<evidence type="ECO:0000313" key="11">
    <source>
        <dbReference type="Proteomes" id="UP000678276"/>
    </source>
</evidence>
<dbReference type="Gene3D" id="3.40.190.10">
    <property type="entry name" value="Periplasmic binding protein-like II"/>
    <property type="match status" value="2"/>
</dbReference>
<keyword evidence="11" id="KW-1185">Reference proteome</keyword>
<name>A0ABS4BGD0_9HYPH</name>
<evidence type="ECO:0000256" key="8">
    <source>
        <dbReference type="ARBA" id="ARBA00023288"/>
    </source>
</evidence>
<reference evidence="10 11" key="1">
    <citation type="submission" date="2021-04" db="EMBL/GenBank/DDBJ databases">
        <title>Whole genome sequence of Jiella sp. KSK16Y-1.</title>
        <authorList>
            <person name="Tuo L."/>
        </authorList>
    </citation>
    <scope>NUCLEOTIDE SEQUENCE [LARGE SCALE GENOMIC DNA]</scope>
    <source>
        <strain evidence="10 11">KSK16Y-1</strain>
    </source>
</reference>
<feature type="signal peptide" evidence="9">
    <location>
        <begin position="1"/>
        <end position="36"/>
    </location>
</feature>
<evidence type="ECO:0000256" key="3">
    <source>
        <dbReference type="ARBA" id="ARBA00022475"/>
    </source>
</evidence>
<evidence type="ECO:0000256" key="5">
    <source>
        <dbReference type="ARBA" id="ARBA00022764"/>
    </source>
</evidence>
<dbReference type="SUPFAM" id="SSF53850">
    <property type="entry name" value="Periplasmic binding protein-like II"/>
    <property type="match status" value="1"/>
</dbReference>
<dbReference type="PANTHER" id="PTHR43649">
    <property type="entry name" value="ARABINOSE-BINDING PROTEIN-RELATED"/>
    <property type="match status" value="1"/>
</dbReference>
<evidence type="ECO:0000256" key="7">
    <source>
        <dbReference type="ARBA" id="ARBA00023139"/>
    </source>
</evidence>
<evidence type="ECO:0000256" key="9">
    <source>
        <dbReference type="SAM" id="SignalP"/>
    </source>
</evidence>
<dbReference type="Proteomes" id="UP000678276">
    <property type="component" value="Unassembled WGS sequence"/>
</dbReference>
<dbReference type="PANTHER" id="PTHR43649:SF33">
    <property type="entry name" value="POLYGALACTURONAN_RHAMNOGALACTURONAN-BINDING PROTEIN YTCQ"/>
    <property type="match status" value="1"/>
</dbReference>
<evidence type="ECO:0000256" key="4">
    <source>
        <dbReference type="ARBA" id="ARBA00022729"/>
    </source>
</evidence>
<comment type="similarity">
    <text evidence="2">Belongs to the bacterial solute-binding protein 1 family.</text>
</comment>
<feature type="chain" id="PRO_5046268149" evidence="9">
    <location>
        <begin position="37"/>
        <end position="444"/>
    </location>
</feature>
<evidence type="ECO:0000256" key="6">
    <source>
        <dbReference type="ARBA" id="ARBA00023136"/>
    </source>
</evidence>
<sequence length="444" mass="48239">MHRHSRKTGALRRKSLIGLVSLAVVSAVTFAQPASATDLPVWDDYSYAAQTAVIEALDKKFEAAHPDVTIKRTQRTFEDLGLTLRLAVSAGDGPVVTKVNQGAKDMGAMAQKKLLLPLDEFSKKYDWPARQSESLLARDRWSKDGQFGEGPIYGISGLAEIVGLYYNEQVLKDAGVELPLKTFDDFLAALDKVKEAGQPPIAMGTAKNHLALHLLAGISQAHIDAKSRKQIDDLIYGRGGSWKTDGNLESAKLMQHWAEDGYFYNGFQGISGDDAVQLFIAGQGAFLVSGTWYFGDMQANPNIHFMAIPAPKGVNHPLSVGGVDLAWAITSQAKNDKMKDLAGSYIDYMVSPEAAVEWAKAGYLPSTALPKDADLDVSPLLSEGLEMWKSLNANDAIGHYPDWSTPTMLKTIDDNMPLLLAGQQTPAAFVDKLDADYSSYLASK</sequence>
<keyword evidence="3" id="KW-1003">Cell membrane</keyword>
<evidence type="ECO:0000256" key="2">
    <source>
        <dbReference type="ARBA" id="ARBA00008520"/>
    </source>
</evidence>
<keyword evidence="5" id="KW-0574">Periplasm</keyword>
<protein>
    <submittedName>
        <fullName evidence="10">Extracellular solute-binding protein</fullName>
    </submittedName>
</protein>